<dbReference type="GO" id="GO:0016614">
    <property type="term" value="F:oxidoreductase activity, acting on CH-OH group of donors"/>
    <property type="evidence" value="ECO:0007669"/>
    <property type="project" value="InterPro"/>
</dbReference>
<dbReference type="InterPro" id="IPR000172">
    <property type="entry name" value="GMC_OxRdtase_N"/>
</dbReference>
<evidence type="ECO:0000256" key="1">
    <source>
        <dbReference type="ARBA" id="ARBA00010790"/>
    </source>
</evidence>
<evidence type="ECO:0000256" key="2">
    <source>
        <dbReference type="PIRSR" id="PIRSR000137-1"/>
    </source>
</evidence>
<dbReference type="Pfam" id="PF05199">
    <property type="entry name" value="GMC_oxred_C"/>
    <property type="match status" value="1"/>
</dbReference>
<dbReference type="InterPro" id="IPR007867">
    <property type="entry name" value="GMC_OxRtase_C"/>
</dbReference>
<comment type="similarity">
    <text evidence="1">Belongs to the GMC oxidoreductase family.</text>
</comment>
<keyword evidence="3" id="KW-0285">Flavoprotein</keyword>
<organism evidence="5 6">
    <name type="scientific">Neohortaea acidophila</name>
    <dbReference type="NCBI Taxonomy" id="245834"/>
    <lineage>
        <taxon>Eukaryota</taxon>
        <taxon>Fungi</taxon>
        <taxon>Dikarya</taxon>
        <taxon>Ascomycota</taxon>
        <taxon>Pezizomycotina</taxon>
        <taxon>Dothideomycetes</taxon>
        <taxon>Dothideomycetidae</taxon>
        <taxon>Mycosphaerellales</taxon>
        <taxon>Teratosphaeriaceae</taxon>
        <taxon>Neohortaea</taxon>
    </lineage>
</organism>
<feature type="binding site" evidence="3">
    <location>
        <position position="480"/>
    </location>
    <ligand>
        <name>substrate</name>
    </ligand>
</feature>
<dbReference type="PANTHER" id="PTHR11552:SF123">
    <property type="entry name" value="GMC OXIDOREDUCTASE (AFU_ORTHOLOGUE AFUA_2G01770)-RELATED"/>
    <property type="match status" value="1"/>
</dbReference>
<sequence length="541" mass="58313">MRTPQTDFDYIIVGGGTAGCVVAARLHEAHPHLSIALIEAGEDATSDPKVQDPRAAQSMNDTDAHWTYTSTEQVHLGGRTLTSLGGRLLSGSSAVNYTGWLRGNAADYDRWAALVGDSRWSYESMLPAFKRSEHWHDAGAATAHLHGFEGPIRTRTIDCGFPLREPMREAYESIGFPYNHDMNSGDPNGISSMVMSWHELKRQHAAACYPLDGVHILCNTVVSKILLKDNRATGVEITGKGGQLRARKEVIISCGAIRTPQLLLLSGIGPKSELDKHHIPIVVESPDVGKNLRDHHGVSLVWKLKHPERGLALGSPAFNKPEYAHSLPMDWMITGSAPESDLQKAAVVDGTKVEPGSRSDFELVPTYLANGRGLMPWIPFNGEYITCQNVCLSSTSRGTVTLRSTNPLDNPVFDPNSLSTEHDRAVLRAAMRTTMHAMSSAALAPFLEPGEVPPPGQSSLSKSSTDAELDERIAAFALGYYHPAGTAAMGHVVDSECRVKGTQGLRVVDASIMPLAMTAHLQAPVYGLAEQAAAIIAQSAA</sequence>
<dbReference type="PANTHER" id="PTHR11552">
    <property type="entry name" value="GLUCOSE-METHANOL-CHOLINE GMC OXIDOREDUCTASE"/>
    <property type="match status" value="1"/>
</dbReference>
<dbReference type="SUPFAM" id="SSF51905">
    <property type="entry name" value="FAD/NAD(P)-binding domain"/>
    <property type="match status" value="1"/>
</dbReference>
<dbReference type="AlphaFoldDB" id="A0A6A6Q7R6"/>
<dbReference type="PROSITE" id="PS00624">
    <property type="entry name" value="GMC_OXRED_2"/>
    <property type="match status" value="1"/>
</dbReference>
<evidence type="ECO:0000313" key="5">
    <source>
        <dbReference type="EMBL" id="KAF2488111.1"/>
    </source>
</evidence>
<evidence type="ECO:0000313" key="6">
    <source>
        <dbReference type="Proteomes" id="UP000799767"/>
    </source>
</evidence>
<accession>A0A6A6Q7R6</accession>
<dbReference type="Gene3D" id="3.30.560.10">
    <property type="entry name" value="Glucose Oxidase, domain 3"/>
    <property type="match status" value="1"/>
</dbReference>
<dbReference type="EMBL" id="MU001631">
    <property type="protein sequence ID" value="KAF2488111.1"/>
    <property type="molecule type" value="Genomic_DNA"/>
</dbReference>
<feature type="active site" description="Proton acceptor" evidence="2">
    <location>
        <position position="520"/>
    </location>
</feature>
<gene>
    <name evidence="5" type="ORF">BDY17DRAFT_24008</name>
</gene>
<dbReference type="InterPro" id="IPR012132">
    <property type="entry name" value="GMC_OxRdtase"/>
</dbReference>
<dbReference type="PROSITE" id="PS51257">
    <property type="entry name" value="PROKAR_LIPOPROTEIN"/>
    <property type="match status" value="1"/>
</dbReference>
<dbReference type="InterPro" id="IPR036188">
    <property type="entry name" value="FAD/NAD-bd_sf"/>
</dbReference>
<dbReference type="Gene3D" id="3.50.50.60">
    <property type="entry name" value="FAD/NAD(P)-binding domain"/>
    <property type="match status" value="1"/>
</dbReference>
<keyword evidence="3" id="KW-0274">FAD</keyword>
<dbReference type="Proteomes" id="UP000799767">
    <property type="component" value="Unassembled WGS sequence"/>
</dbReference>
<protein>
    <submittedName>
        <fullName evidence="5">Glucose-methanol-choline oxidoreductase-like protein</fullName>
    </submittedName>
</protein>
<dbReference type="PIRSF" id="PIRSF000137">
    <property type="entry name" value="Alcohol_oxidase"/>
    <property type="match status" value="1"/>
</dbReference>
<dbReference type="SUPFAM" id="SSF54373">
    <property type="entry name" value="FAD-linked reductases, C-terminal domain"/>
    <property type="match status" value="1"/>
</dbReference>
<dbReference type="OrthoDB" id="269227at2759"/>
<proteinExistence type="inferred from homology"/>
<dbReference type="GeneID" id="54471356"/>
<feature type="domain" description="Glucose-methanol-choline oxidoreductase N-terminal" evidence="4">
    <location>
        <begin position="255"/>
        <end position="269"/>
    </location>
</feature>
<evidence type="ECO:0000259" key="4">
    <source>
        <dbReference type="PROSITE" id="PS00624"/>
    </source>
</evidence>
<reference evidence="5" key="1">
    <citation type="journal article" date="2020" name="Stud. Mycol.">
        <title>101 Dothideomycetes genomes: a test case for predicting lifestyles and emergence of pathogens.</title>
        <authorList>
            <person name="Haridas S."/>
            <person name="Albert R."/>
            <person name="Binder M."/>
            <person name="Bloem J."/>
            <person name="Labutti K."/>
            <person name="Salamov A."/>
            <person name="Andreopoulos B."/>
            <person name="Baker S."/>
            <person name="Barry K."/>
            <person name="Bills G."/>
            <person name="Bluhm B."/>
            <person name="Cannon C."/>
            <person name="Castanera R."/>
            <person name="Culley D."/>
            <person name="Daum C."/>
            <person name="Ezra D."/>
            <person name="Gonzalez J."/>
            <person name="Henrissat B."/>
            <person name="Kuo A."/>
            <person name="Liang C."/>
            <person name="Lipzen A."/>
            <person name="Lutzoni F."/>
            <person name="Magnuson J."/>
            <person name="Mondo S."/>
            <person name="Nolan M."/>
            <person name="Ohm R."/>
            <person name="Pangilinan J."/>
            <person name="Park H.-J."/>
            <person name="Ramirez L."/>
            <person name="Alfaro M."/>
            <person name="Sun H."/>
            <person name="Tritt A."/>
            <person name="Yoshinaga Y."/>
            <person name="Zwiers L.-H."/>
            <person name="Turgeon B."/>
            <person name="Goodwin S."/>
            <person name="Spatafora J."/>
            <person name="Crous P."/>
            <person name="Grigoriev I."/>
        </authorList>
    </citation>
    <scope>NUCLEOTIDE SEQUENCE</scope>
    <source>
        <strain evidence="5">CBS 113389</strain>
    </source>
</reference>
<dbReference type="RefSeq" id="XP_033594680.1">
    <property type="nucleotide sequence ID" value="XM_033730354.1"/>
</dbReference>
<dbReference type="Pfam" id="PF00732">
    <property type="entry name" value="GMC_oxred_N"/>
    <property type="match status" value="1"/>
</dbReference>
<keyword evidence="6" id="KW-1185">Reference proteome</keyword>
<dbReference type="GO" id="GO:0050660">
    <property type="term" value="F:flavin adenine dinucleotide binding"/>
    <property type="evidence" value="ECO:0007669"/>
    <property type="project" value="InterPro"/>
</dbReference>
<feature type="binding site" evidence="3">
    <location>
        <position position="222"/>
    </location>
    <ligand>
        <name>FAD</name>
        <dbReference type="ChEBI" id="CHEBI:57692"/>
    </ligand>
</feature>
<comment type="cofactor">
    <cofactor evidence="3">
        <name>FAD</name>
        <dbReference type="ChEBI" id="CHEBI:57692"/>
    </cofactor>
</comment>
<name>A0A6A6Q7R6_9PEZI</name>
<feature type="active site" description="Proton donor" evidence="2">
    <location>
        <position position="482"/>
    </location>
</feature>
<evidence type="ECO:0000256" key="3">
    <source>
        <dbReference type="PIRSR" id="PIRSR000137-2"/>
    </source>
</evidence>